<keyword evidence="3 8" id="KW-0808">Transferase</keyword>
<dbReference type="Pfam" id="PF04055">
    <property type="entry name" value="Radical_SAM"/>
    <property type="match status" value="1"/>
</dbReference>
<dbReference type="GO" id="GO:0006400">
    <property type="term" value="P:tRNA modification"/>
    <property type="evidence" value="ECO:0007669"/>
    <property type="project" value="InterPro"/>
</dbReference>
<dbReference type="GO" id="GO:0005829">
    <property type="term" value="C:cytosol"/>
    <property type="evidence" value="ECO:0007669"/>
    <property type="project" value="TreeGrafter"/>
</dbReference>
<dbReference type="InterPro" id="IPR023404">
    <property type="entry name" value="rSAM_horseshoe"/>
</dbReference>
<evidence type="ECO:0000256" key="8">
    <source>
        <dbReference type="HAMAP-Rule" id="MF_01865"/>
    </source>
</evidence>
<dbReference type="PROSITE" id="PS51449">
    <property type="entry name" value="MTTASE_N"/>
    <property type="match status" value="1"/>
</dbReference>
<dbReference type="Gene3D" id="3.40.50.12160">
    <property type="entry name" value="Methylthiotransferase, N-terminal domain"/>
    <property type="match status" value="1"/>
</dbReference>
<dbReference type="InterPro" id="IPR038135">
    <property type="entry name" value="Methylthiotransferase_N_sf"/>
</dbReference>
<evidence type="ECO:0000259" key="11">
    <source>
        <dbReference type="PROSITE" id="PS51918"/>
    </source>
</evidence>
<dbReference type="InterPro" id="IPR058240">
    <property type="entry name" value="rSAM_sf"/>
</dbReference>
<keyword evidence="5 8" id="KW-0479">Metal-binding</keyword>
<dbReference type="InterPro" id="IPR002792">
    <property type="entry name" value="TRAM_dom"/>
</dbReference>
<dbReference type="NCBIfam" id="TIGR00089">
    <property type="entry name" value="MiaB/RimO family radical SAM methylthiotransferase"/>
    <property type="match status" value="1"/>
</dbReference>
<evidence type="ECO:0000256" key="2">
    <source>
        <dbReference type="ARBA" id="ARBA00022490"/>
    </source>
</evidence>
<feature type="domain" description="Radical SAM core" evidence="11">
    <location>
        <begin position="133"/>
        <end position="364"/>
    </location>
</feature>
<keyword evidence="6 8" id="KW-0408">Iron</keyword>
<evidence type="ECO:0000259" key="10">
    <source>
        <dbReference type="PROSITE" id="PS51449"/>
    </source>
</evidence>
<keyword evidence="2 8" id="KW-0963">Cytoplasm</keyword>
<dbReference type="InterPro" id="IPR005840">
    <property type="entry name" value="Ribosomal_uS12_MeSTrfase_RimO"/>
</dbReference>
<feature type="domain" description="MTTase N-terminal" evidence="10">
    <location>
        <begin position="1"/>
        <end position="117"/>
    </location>
</feature>
<dbReference type="EC" id="2.8.4.4" evidence="8"/>
<keyword evidence="12" id="KW-0687">Ribonucleoprotein</keyword>
<dbReference type="Proteomes" id="UP000250796">
    <property type="component" value="Chromosome MESINF"/>
</dbReference>
<protein>
    <recommendedName>
        <fullName evidence="8">Ribosomal protein uS12 methylthiotransferase RimO</fullName>
        <shortName evidence="8">uS12 MTTase</shortName>
        <shortName evidence="8">uS12 methylthiotransferase</shortName>
        <ecNumber evidence="8">2.8.4.4</ecNumber>
    </recommendedName>
    <alternativeName>
        <fullName evidence="8">Ribosomal protein uS12 (aspartate-C(3))-methylthiotransferase</fullName>
    </alternativeName>
    <alternativeName>
        <fullName evidence="8">Ribosome maturation factor RimO</fullName>
    </alternativeName>
</protein>
<dbReference type="SFLD" id="SFLDG01082">
    <property type="entry name" value="B12-binding_domain_containing"/>
    <property type="match status" value="1"/>
</dbReference>
<evidence type="ECO:0000256" key="7">
    <source>
        <dbReference type="ARBA" id="ARBA00023014"/>
    </source>
</evidence>
<dbReference type="PROSITE" id="PS51918">
    <property type="entry name" value="RADICAL_SAM"/>
    <property type="match status" value="1"/>
</dbReference>
<keyword evidence="4 8" id="KW-0949">S-adenosyl-L-methionine</keyword>
<dbReference type="GO" id="GO:0005840">
    <property type="term" value="C:ribosome"/>
    <property type="evidence" value="ECO:0007669"/>
    <property type="project" value="UniProtKB-KW"/>
</dbReference>
<evidence type="ECO:0000259" key="9">
    <source>
        <dbReference type="PROSITE" id="PS50926"/>
    </source>
</evidence>
<dbReference type="EMBL" id="LS974202">
    <property type="protein sequence ID" value="SSC13179.1"/>
    <property type="molecule type" value="Genomic_DNA"/>
</dbReference>
<dbReference type="NCBIfam" id="TIGR01125">
    <property type="entry name" value="30S ribosomal protein S12 methylthiotransferase RimO"/>
    <property type="match status" value="1"/>
</dbReference>
<dbReference type="PANTHER" id="PTHR43837">
    <property type="entry name" value="RIBOSOMAL PROTEIN S12 METHYLTHIOTRANSFERASE RIMO"/>
    <property type="match status" value="1"/>
</dbReference>
<keyword evidence="1 8" id="KW-0004">4Fe-4S</keyword>
<dbReference type="SFLD" id="SFLDS00029">
    <property type="entry name" value="Radical_SAM"/>
    <property type="match status" value="1"/>
</dbReference>
<evidence type="ECO:0000256" key="5">
    <source>
        <dbReference type="ARBA" id="ARBA00022723"/>
    </source>
</evidence>
<evidence type="ECO:0000313" key="12">
    <source>
        <dbReference type="EMBL" id="SSC13179.1"/>
    </source>
</evidence>
<comment type="subcellular location">
    <subcellularLocation>
        <location evidence="8">Cytoplasm</location>
    </subcellularLocation>
</comment>
<name>A0A7Z7LFT6_9BACT</name>
<comment type="catalytic activity">
    <reaction evidence="8">
        <text>L-aspartate(89)-[ribosomal protein uS12]-hydrogen + (sulfur carrier)-SH + AH2 + 2 S-adenosyl-L-methionine = 3-methylsulfanyl-L-aspartate(89)-[ribosomal protein uS12]-hydrogen + (sulfur carrier)-H + 5'-deoxyadenosine + L-methionine + A + S-adenosyl-L-homocysteine + 2 H(+)</text>
        <dbReference type="Rhea" id="RHEA:37087"/>
        <dbReference type="Rhea" id="RHEA-COMP:10460"/>
        <dbReference type="Rhea" id="RHEA-COMP:10461"/>
        <dbReference type="Rhea" id="RHEA-COMP:14737"/>
        <dbReference type="Rhea" id="RHEA-COMP:14739"/>
        <dbReference type="ChEBI" id="CHEBI:13193"/>
        <dbReference type="ChEBI" id="CHEBI:15378"/>
        <dbReference type="ChEBI" id="CHEBI:17319"/>
        <dbReference type="ChEBI" id="CHEBI:17499"/>
        <dbReference type="ChEBI" id="CHEBI:29917"/>
        <dbReference type="ChEBI" id="CHEBI:29961"/>
        <dbReference type="ChEBI" id="CHEBI:57844"/>
        <dbReference type="ChEBI" id="CHEBI:57856"/>
        <dbReference type="ChEBI" id="CHEBI:59789"/>
        <dbReference type="ChEBI" id="CHEBI:64428"/>
        <dbReference type="ChEBI" id="CHEBI:73599"/>
        <dbReference type="EC" id="2.8.4.4"/>
    </reaction>
</comment>
<dbReference type="PANTHER" id="PTHR43837:SF1">
    <property type="entry name" value="RIBOSOMAL PROTEIN US12 METHYLTHIOTRANSFERASE RIMO"/>
    <property type="match status" value="1"/>
</dbReference>
<dbReference type="Gene3D" id="3.80.30.20">
    <property type="entry name" value="tm_1862 like domain"/>
    <property type="match status" value="1"/>
</dbReference>
<comment type="cofactor">
    <cofactor evidence="8">
        <name>[4Fe-4S] cluster</name>
        <dbReference type="ChEBI" id="CHEBI:49883"/>
    </cofactor>
    <text evidence="8">Binds 2 [4Fe-4S] clusters. One cluster is coordinated with 3 cysteines and an exchangeable S-adenosyl-L-methionine.</text>
</comment>
<comment type="similarity">
    <text evidence="8">Belongs to the methylthiotransferase family. RimO subfamily.</text>
</comment>
<dbReference type="Gene3D" id="2.40.50.140">
    <property type="entry name" value="Nucleic acid-binding proteins"/>
    <property type="match status" value="1"/>
</dbReference>
<dbReference type="SMART" id="SM00729">
    <property type="entry name" value="Elp3"/>
    <property type="match status" value="1"/>
</dbReference>
<feature type="binding site" evidence="8">
    <location>
        <position position="147"/>
    </location>
    <ligand>
        <name>[4Fe-4S] cluster</name>
        <dbReference type="ChEBI" id="CHEBI:49883"/>
        <label>2</label>
        <note>4Fe-4S-S-AdoMet</note>
    </ligand>
</feature>
<feature type="binding site" evidence="8">
    <location>
        <position position="154"/>
    </location>
    <ligand>
        <name>[4Fe-4S] cluster</name>
        <dbReference type="ChEBI" id="CHEBI:49883"/>
        <label>2</label>
        <note>4Fe-4S-S-AdoMet</note>
    </ligand>
</feature>
<feature type="binding site" evidence="8">
    <location>
        <position position="80"/>
    </location>
    <ligand>
        <name>[4Fe-4S] cluster</name>
        <dbReference type="ChEBI" id="CHEBI:49883"/>
        <label>1</label>
    </ligand>
</feature>
<dbReference type="PROSITE" id="PS01278">
    <property type="entry name" value="MTTASE_RADICAL"/>
    <property type="match status" value="1"/>
</dbReference>
<evidence type="ECO:0000313" key="13">
    <source>
        <dbReference type="Proteomes" id="UP000250796"/>
    </source>
</evidence>
<feature type="binding site" evidence="8">
    <location>
        <position position="46"/>
    </location>
    <ligand>
        <name>[4Fe-4S] cluster</name>
        <dbReference type="ChEBI" id="CHEBI:49883"/>
        <label>1</label>
    </ligand>
</feature>
<keyword evidence="7 8" id="KW-0411">Iron-sulfur</keyword>
<dbReference type="SUPFAM" id="SSF102114">
    <property type="entry name" value="Radical SAM enzymes"/>
    <property type="match status" value="1"/>
</dbReference>
<feature type="binding site" evidence="8">
    <location>
        <position position="151"/>
    </location>
    <ligand>
        <name>[4Fe-4S] cluster</name>
        <dbReference type="ChEBI" id="CHEBI:49883"/>
        <label>2</label>
        <note>4Fe-4S-S-AdoMet</note>
    </ligand>
</feature>
<dbReference type="InterPro" id="IPR012340">
    <property type="entry name" value="NA-bd_OB-fold"/>
</dbReference>
<evidence type="ECO:0000256" key="1">
    <source>
        <dbReference type="ARBA" id="ARBA00022485"/>
    </source>
</evidence>
<dbReference type="AlphaFoldDB" id="A0A7Z7LFT6"/>
<dbReference type="SFLD" id="SFLDG01061">
    <property type="entry name" value="methylthiotransferase"/>
    <property type="match status" value="1"/>
</dbReference>
<feature type="domain" description="TRAM" evidence="9">
    <location>
        <begin position="366"/>
        <end position="430"/>
    </location>
</feature>
<dbReference type="InterPro" id="IPR020612">
    <property type="entry name" value="Methylthiotransferase_CS"/>
</dbReference>
<dbReference type="GO" id="GO:0103039">
    <property type="term" value="F:protein methylthiotransferase activity"/>
    <property type="evidence" value="ECO:0007669"/>
    <property type="project" value="UniProtKB-EC"/>
</dbReference>
<comment type="function">
    <text evidence="8">Catalyzes the methylthiolation of an aspartic acid residue of ribosomal protein uS12.</text>
</comment>
<feature type="binding site" evidence="8">
    <location>
        <position position="10"/>
    </location>
    <ligand>
        <name>[4Fe-4S] cluster</name>
        <dbReference type="ChEBI" id="CHEBI:49883"/>
        <label>1</label>
    </ligand>
</feature>
<dbReference type="InterPro" id="IPR013848">
    <property type="entry name" value="Methylthiotransferase_N"/>
</dbReference>
<reference evidence="12 13" key="1">
    <citation type="submission" date="2017-01" db="EMBL/GenBank/DDBJ databases">
        <authorList>
            <person name="Erauso G."/>
        </authorList>
    </citation>
    <scope>NUCLEOTIDE SEQUENCE [LARGE SCALE GENOMIC DNA]</scope>
    <source>
        <strain evidence="12">MESINF1</strain>
    </source>
</reference>
<keyword evidence="13" id="KW-1185">Reference proteome</keyword>
<dbReference type="PROSITE" id="PS50926">
    <property type="entry name" value="TRAM"/>
    <property type="match status" value="1"/>
</dbReference>
<evidence type="ECO:0000256" key="4">
    <source>
        <dbReference type="ARBA" id="ARBA00022691"/>
    </source>
</evidence>
<keyword evidence="12" id="KW-0689">Ribosomal protein</keyword>
<dbReference type="InterPro" id="IPR006638">
    <property type="entry name" value="Elp3/MiaA/NifB-like_rSAM"/>
</dbReference>
<evidence type="ECO:0000256" key="6">
    <source>
        <dbReference type="ARBA" id="ARBA00023004"/>
    </source>
</evidence>
<proteinExistence type="inferred from homology"/>
<dbReference type="Pfam" id="PF00919">
    <property type="entry name" value="UPF0004"/>
    <property type="match status" value="1"/>
</dbReference>
<dbReference type="FunFam" id="3.80.30.20:FF:000001">
    <property type="entry name" value="tRNA-2-methylthio-N(6)-dimethylallyladenosine synthase 2"/>
    <property type="match status" value="1"/>
</dbReference>
<dbReference type="KEGG" id="minf:MESINF_1735"/>
<dbReference type="RefSeq" id="WP_169699355.1">
    <property type="nucleotide sequence ID" value="NZ_LS974202.1"/>
</dbReference>
<gene>
    <name evidence="8 12" type="primary">rimO</name>
    <name evidence="12" type="ORF">MESINF_1735</name>
</gene>
<dbReference type="InterPro" id="IPR007197">
    <property type="entry name" value="rSAM"/>
</dbReference>
<dbReference type="GO" id="GO:0051539">
    <property type="term" value="F:4 iron, 4 sulfur cluster binding"/>
    <property type="evidence" value="ECO:0007669"/>
    <property type="project" value="UniProtKB-UniRule"/>
</dbReference>
<dbReference type="GO" id="GO:0046872">
    <property type="term" value="F:metal ion binding"/>
    <property type="evidence" value="ECO:0007669"/>
    <property type="project" value="UniProtKB-KW"/>
</dbReference>
<evidence type="ECO:0000256" key="3">
    <source>
        <dbReference type="ARBA" id="ARBA00022679"/>
    </source>
</evidence>
<accession>A0A7Z7LFT6</accession>
<sequence length="433" mass="48201">MNLGVLTLGCPKNLADMDNFAGIMKSQGHTIVDEIDETDLIIIDTCGFIEEAKKESIDEIFKAISAKKGKPGLKVVAVGCLVQRYFEEMKSDIPELDGLIGVTSPLTLARLIEKGELFYLQAPEGVYGYFNRRASGYSAYVKIGDGCNRNCAFCSIPLFKGPSASRSVESIKSETLSLVKKGVKEIVLVSQDNTQYGRDLDGDLDLGCLLRELNDLSGDFWIRVMYLHPDHVDLSLIDTMLELPKVVDYFDMPVQSGSDRILKAMGRTRNSSELGSIFNFIRAKAPHSVLRTTLMLGFPGETEETFRETMDFVKNVEFDRLGGFVYSREEGTDSFNKRRTTTTVRAKEMLELLLQEQDGISATRLSRYRGKVMKVLIEEAGQSYSIGRAFNSAPEIDGVVVLKGHVEEGLFTNVRITDTFEHDMEGVVLDELA</sequence>
<dbReference type="CDD" id="cd01335">
    <property type="entry name" value="Radical_SAM"/>
    <property type="match status" value="1"/>
</dbReference>
<dbReference type="Pfam" id="PF18693">
    <property type="entry name" value="TRAM_2"/>
    <property type="match status" value="1"/>
</dbReference>
<dbReference type="GO" id="GO:0035599">
    <property type="term" value="F:aspartic acid methylthiotransferase activity"/>
    <property type="evidence" value="ECO:0007669"/>
    <property type="project" value="TreeGrafter"/>
</dbReference>
<organism evidence="12 13">
    <name type="scientific">Mesotoga infera</name>
    <dbReference type="NCBI Taxonomy" id="1236046"/>
    <lineage>
        <taxon>Bacteria</taxon>
        <taxon>Thermotogati</taxon>
        <taxon>Thermotogota</taxon>
        <taxon>Thermotogae</taxon>
        <taxon>Kosmotogales</taxon>
        <taxon>Kosmotogaceae</taxon>
        <taxon>Mesotoga</taxon>
    </lineage>
</organism>
<dbReference type="InterPro" id="IPR005839">
    <property type="entry name" value="Methylthiotransferase"/>
</dbReference>
<dbReference type="HAMAP" id="MF_01865">
    <property type="entry name" value="MTTase_RimO"/>
    <property type="match status" value="1"/>
</dbReference>